<dbReference type="InterPro" id="IPR000814">
    <property type="entry name" value="TBP"/>
</dbReference>
<comment type="similarity">
    <text evidence="1">Belongs to the TBP family.</text>
</comment>
<dbReference type="Gene3D" id="3.30.310.10">
    <property type="entry name" value="TATA-Binding Protein"/>
    <property type="match status" value="1"/>
</dbReference>
<comment type="caution">
    <text evidence="4">The sequence shown here is derived from an EMBL/GenBank/DDBJ whole genome shotgun (WGS) entry which is preliminary data.</text>
</comment>
<evidence type="ECO:0000256" key="3">
    <source>
        <dbReference type="ARBA" id="ARBA00023163"/>
    </source>
</evidence>
<dbReference type="STRING" id="1573173.A0A167AL71"/>
<dbReference type="Pfam" id="PF00352">
    <property type="entry name" value="TBP"/>
    <property type="match status" value="1"/>
</dbReference>
<evidence type="ECO:0000256" key="1">
    <source>
        <dbReference type="ARBA" id="ARBA00005560"/>
    </source>
</evidence>
<dbReference type="GO" id="GO:0003677">
    <property type="term" value="F:DNA binding"/>
    <property type="evidence" value="ECO:0007669"/>
    <property type="project" value="UniProtKB-KW"/>
</dbReference>
<protein>
    <submittedName>
        <fullName evidence="4">Together with the taf protein tbp belongs to the tfiid complex</fullName>
    </submittedName>
</protein>
<evidence type="ECO:0000256" key="2">
    <source>
        <dbReference type="ARBA" id="ARBA00023125"/>
    </source>
</evidence>
<proteinExistence type="inferred from homology"/>
<dbReference type="EMBL" id="LFIW01001940">
    <property type="protein sequence ID" value="KZL80260.1"/>
    <property type="molecule type" value="Genomic_DNA"/>
</dbReference>
<keyword evidence="5" id="KW-1185">Reference proteome</keyword>
<dbReference type="GO" id="GO:0006352">
    <property type="term" value="P:DNA-templated transcription initiation"/>
    <property type="evidence" value="ECO:0007669"/>
    <property type="project" value="InterPro"/>
</dbReference>
<evidence type="ECO:0000313" key="5">
    <source>
        <dbReference type="Proteomes" id="UP000076584"/>
    </source>
</evidence>
<dbReference type="InterPro" id="IPR012295">
    <property type="entry name" value="TBP_dom_sf"/>
</dbReference>
<keyword evidence="2" id="KW-0238">DNA-binding</keyword>
<name>A0A167AL71_COLIC</name>
<evidence type="ECO:0000313" key="4">
    <source>
        <dbReference type="EMBL" id="KZL80260.1"/>
    </source>
</evidence>
<sequence>MFASGKVVLTGAKSKDDIFGAFDAIRPWLQSFRVFHNKPISQTKGDGHGTQ</sequence>
<dbReference type="SUPFAM" id="SSF55945">
    <property type="entry name" value="TATA-box binding protein-like"/>
    <property type="match status" value="1"/>
</dbReference>
<organism evidence="4 5">
    <name type="scientific">Colletotrichum incanum</name>
    <name type="common">Soybean anthracnose fungus</name>
    <dbReference type="NCBI Taxonomy" id="1573173"/>
    <lineage>
        <taxon>Eukaryota</taxon>
        <taxon>Fungi</taxon>
        <taxon>Dikarya</taxon>
        <taxon>Ascomycota</taxon>
        <taxon>Pezizomycotina</taxon>
        <taxon>Sordariomycetes</taxon>
        <taxon>Hypocreomycetidae</taxon>
        <taxon>Glomerellales</taxon>
        <taxon>Glomerellaceae</taxon>
        <taxon>Colletotrichum</taxon>
        <taxon>Colletotrichum spaethianum species complex</taxon>
    </lineage>
</organism>
<gene>
    <name evidence="4" type="ORF">CI238_13589</name>
</gene>
<dbReference type="AlphaFoldDB" id="A0A167AL71"/>
<dbReference type="Proteomes" id="UP000076584">
    <property type="component" value="Unassembled WGS sequence"/>
</dbReference>
<keyword evidence="3" id="KW-0804">Transcription</keyword>
<accession>A0A167AL71</accession>
<reference evidence="4 5" key="1">
    <citation type="submission" date="2015-06" db="EMBL/GenBank/DDBJ databases">
        <title>Survival trade-offs in plant roots during colonization by closely related pathogenic and mutualistic fungi.</title>
        <authorList>
            <person name="Hacquard S."/>
            <person name="Kracher B."/>
            <person name="Hiruma K."/>
            <person name="Weinman A."/>
            <person name="Muench P."/>
            <person name="Garrido Oter R."/>
            <person name="Ver Loren van Themaat E."/>
            <person name="Dallerey J.-F."/>
            <person name="Damm U."/>
            <person name="Henrissat B."/>
            <person name="Lespinet O."/>
            <person name="Thon M."/>
            <person name="Kemen E."/>
            <person name="McHardy A.C."/>
            <person name="Schulze-Lefert P."/>
            <person name="O'Connell R.J."/>
        </authorList>
    </citation>
    <scope>NUCLEOTIDE SEQUENCE [LARGE SCALE GENOMIC DNA]</scope>
    <source>
        <strain evidence="4 5">MAFF 238704</strain>
    </source>
</reference>